<dbReference type="EMBL" id="CM004398">
    <property type="protein sequence ID" value="OAY34185.1"/>
    <property type="molecule type" value="Genomic_DNA"/>
</dbReference>
<name>A0A2C9URY9_MANES</name>
<reference evidence="1" key="1">
    <citation type="submission" date="2016-02" db="EMBL/GenBank/DDBJ databases">
        <title>WGS assembly of Manihot esculenta.</title>
        <authorList>
            <person name="Bredeson J.V."/>
            <person name="Prochnik S.E."/>
            <person name="Lyons J.B."/>
            <person name="Schmutz J."/>
            <person name="Grimwood J."/>
            <person name="Vrebalov J."/>
            <person name="Bart R.S."/>
            <person name="Amuge T."/>
            <person name="Ferguson M.E."/>
            <person name="Green R."/>
            <person name="Putnam N."/>
            <person name="Stites J."/>
            <person name="Rounsley S."/>
            <person name="Rokhsar D.S."/>
        </authorList>
    </citation>
    <scope>NUCLEOTIDE SEQUENCE [LARGE SCALE GENOMIC DNA]</scope>
    <source>
        <tissue evidence="1">Leaf</tissue>
    </source>
</reference>
<proteinExistence type="predicted"/>
<evidence type="ECO:0000313" key="1">
    <source>
        <dbReference type="EMBL" id="OAY34185.1"/>
    </source>
</evidence>
<protein>
    <submittedName>
        <fullName evidence="1">Uncharacterized protein</fullName>
    </submittedName>
</protein>
<dbReference type="AlphaFoldDB" id="A0A2C9URY9"/>
<gene>
    <name evidence="1" type="ORF">MANES_12G000900</name>
</gene>
<accession>A0A2C9URY9</accession>
<organism evidence="1">
    <name type="scientific">Manihot esculenta</name>
    <name type="common">Cassava</name>
    <name type="synonym">Jatropha manihot</name>
    <dbReference type="NCBI Taxonomy" id="3983"/>
    <lineage>
        <taxon>Eukaryota</taxon>
        <taxon>Viridiplantae</taxon>
        <taxon>Streptophyta</taxon>
        <taxon>Embryophyta</taxon>
        <taxon>Tracheophyta</taxon>
        <taxon>Spermatophyta</taxon>
        <taxon>Magnoliopsida</taxon>
        <taxon>eudicotyledons</taxon>
        <taxon>Gunneridae</taxon>
        <taxon>Pentapetalae</taxon>
        <taxon>rosids</taxon>
        <taxon>fabids</taxon>
        <taxon>Malpighiales</taxon>
        <taxon>Euphorbiaceae</taxon>
        <taxon>Crotonoideae</taxon>
        <taxon>Manihoteae</taxon>
        <taxon>Manihot</taxon>
    </lineage>
</organism>
<sequence>MQQIRKKRRDELQWWLDAPASSVSMAAWEHTARSRTDIQRWPYVRQWLGLHGSTDHLCSLGFHPDSGLLGIFW</sequence>